<protein>
    <submittedName>
        <fullName evidence="1">Uncharacterized protein</fullName>
    </submittedName>
</protein>
<evidence type="ECO:0000313" key="1">
    <source>
        <dbReference type="EMBL" id="GFY58982.1"/>
    </source>
</evidence>
<name>A0A8X7CA57_9ARAC</name>
<organism evidence="1 2">
    <name type="scientific">Trichonephila inaurata madagascariensis</name>
    <dbReference type="NCBI Taxonomy" id="2747483"/>
    <lineage>
        <taxon>Eukaryota</taxon>
        <taxon>Metazoa</taxon>
        <taxon>Ecdysozoa</taxon>
        <taxon>Arthropoda</taxon>
        <taxon>Chelicerata</taxon>
        <taxon>Arachnida</taxon>
        <taxon>Araneae</taxon>
        <taxon>Araneomorphae</taxon>
        <taxon>Entelegynae</taxon>
        <taxon>Araneoidea</taxon>
        <taxon>Nephilidae</taxon>
        <taxon>Trichonephila</taxon>
        <taxon>Trichonephila inaurata</taxon>
    </lineage>
</organism>
<dbReference type="Proteomes" id="UP000886998">
    <property type="component" value="Unassembled WGS sequence"/>
</dbReference>
<accession>A0A8X7CA57</accession>
<proteinExistence type="predicted"/>
<reference evidence="1" key="1">
    <citation type="submission" date="2020-08" db="EMBL/GenBank/DDBJ databases">
        <title>Multicomponent nature underlies the extraordinary mechanical properties of spider dragline silk.</title>
        <authorList>
            <person name="Kono N."/>
            <person name="Nakamura H."/>
            <person name="Mori M."/>
            <person name="Yoshida Y."/>
            <person name="Ohtoshi R."/>
            <person name="Malay A.D."/>
            <person name="Moran D.A.P."/>
            <person name="Tomita M."/>
            <person name="Numata K."/>
            <person name="Arakawa K."/>
        </authorList>
    </citation>
    <scope>NUCLEOTIDE SEQUENCE</scope>
</reference>
<sequence length="73" mass="8235">MISRDLRVLFLYEWKGNHNAAAAVRNTNAALENCSTFESGTHILYLSDDESLNNKDHGIPKTVVDNERNKSDN</sequence>
<dbReference type="AlphaFoldDB" id="A0A8X7CA57"/>
<comment type="caution">
    <text evidence="1">The sequence shown here is derived from an EMBL/GenBank/DDBJ whole genome shotgun (WGS) entry which is preliminary data.</text>
</comment>
<evidence type="ECO:0000313" key="2">
    <source>
        <dbReference type="Proteomes" id="UP000886998"/>
    </source>
</evidence>
<gene>
    <name evidence="1" type="ORF">TNIN_40501</name>
</gene>
<dbReference type="EMBL" id="BMAV01012370">
    <property type="protein sequence ID" value="GFY58982.1"/>
    <property type="molecule type" value="Genomic_DNA"/>
</dbReference>
<keyword evidence="2" id="KW-1185">Reference proteome</keyword>